<dbReference type="AlphaFoldDB" id="A0A368GXM2"/>
<feature type="non-terminal residue" evidence="2">
    <location>
        <position position="1"/>
    </location>
</feature>
<dbReference type="InterPro" id="IPR036941">
    <property type="entry name" value="Rcpt_L-dom_sf"/>
</dbReference>
<reference evidence="2 3" key="1">
    <citation type="submission" date="2014-10" db="EMBL/GenBank/DDBJ databases">
        <title>Draft genome of the hookworm Ancylostoma caninum.</title>
        <authorList>
            <person name="Mitreva M."/>
        </authorList>
    </citation>
    <scope>NUCLEOTIDE SEQUENCE [LARGE SCALE GENOMIC DNA]</scope>
    <source>
        <strain evidence="2 3">Baltimore</strain>
    </source>
</reference>
<dbReference type="InterPro" id="IPR000494">
    <property type="entry name" value="Rcpt_L-dom"/>
</dbReference>
<sequence length="82" mass="9052">LFVADAASKLGRCLDRVTVVKGRLVFERINKTDRSPCLGRLRRIEHTSEGPAIEVNHNDGLVSLGLDNLRNISNKDKIGEIA</sequence>
<evidence type="ECO:0000259" key="1">
    <source>
        <dbReference type="Pfam" id="PF01030"/>
    </source>
</evidence>
<organism evidence="2 3">
    <name type="scientific">Ancylostoma caninum</name>
    <name type="common">Dog hookworm</name>
    <dbReference type="NCBI Taxonomy" id="29170"/>
    <lineage>
        <taxon>Eukaryota</taxon>
        <taxon>Metazoa</taxon>
        <taxon>Ecdysozoa</taxon>
        <taxon>Nematoda</taxon>
        <taxon>Chromadorea</taxon>
        <taxon>Rhabditida</taxon>
        <taxon>Rhabditina</taxon>
        <taxon>Rhabditomorpha</taxon>
        <taxon>Strongyloidea</taxon>
        <taxon>Ancylostomatidae</taxon>
        <taxon>Ancylostomatinae</taxon>
        <taxon>Ancylostoma</taxon>
    </lineage>
</organism>
<comment type="caution">
    <text evidence="2">The sequence shown here is derived from an EMBL/GenBank/DDBJ whole genome shotgun (WGS) entry which is preliminary data.</text>
</comment>
<feature type="domain" description="Receptor L-domain" evidence="1">
    <location>
        <begin position="12"/>
        <end position="76"/>
    </location>
</feature>
<dbReference type="Proteomes" id="UP000252519">
    <property type="component" value="Unassembled WGS sequence"/>
</dbReference>
<accession>A0A368GXM2</accession>
<dbReference type="OrthoDB" id="10499538at2759"/>
<dbReference type="SUPFAM" id="SSF52058">
    <property type="entry name" value="L domain-like"/>
    <property type="match status" value="1"/>
</dbReference>
<dbReference type="Gene3D" id="3.80.20.20">
    <property type="entry name" value="Receptor L-domain"/>
    <property type="match status" value="1"/>
</dbReference>
<dbReference type="Pfam" id="PF01030">
    <property type="entry name" value="Recep_L_domain"/>
    <property type="match status" value="1"/>
</dbReference>
<dbReference type="EMBL" id="JOJR01000057">
    <property type="protein sequence ID" value="RCN47760.1"/>
    <property type="molecule type" value="Genomic_DNA"/>
</dbReference>
<name>A0A368GXM2_ANCCA</name>
<gene>
    <name evidence="2" type="ORF">ANCCAN_06224</name>
</gene>
<proteinExistence type="predicted"/>
<keyword evidence="3" id="KW-1185">Reference proteome</keyword>
<evidence type="ECO:0000313" key="2">
    <source>
        <dbReference type="EMBL" id="RCN47760.1"/>
    </source>
</evidence>
<protein>
    <recommendedName>
        <fullName evidence="1">Receptor L-domain domain-containing protein</fullName>
    </recommendedName>
</protein>
<evidence type="ECO:0000313" key="3">
    <source>
        <dbReference type="Proteomes" id="UP000252519"/>
    </source>
</evidence>